<dbReference type="Pfam" id="PF00528">
    <property type="entry name" value="BPD_transp_1"/>
    <property type="match status" value="1"/>
</dbReference>
<evidence type="ECO:0000256" key="1">
    <source>
        <dbReference type="ARBA" id="ARBA00004651"/>
    </source>
</evidence>
<dbReference type="PANTHER" id="PTHR43163:SF9">
    <property type="entry name" value="ABC TRANSPORTER PERMEASE PROTEIN"/>
    <property type="match status" value="1"/>
</dbReference>
<comment type="subcellular location">
    <subcellularLocation>
        <location evidence="1 7">Cell membrane</location>
        <topology evidence="1 7">Multi-pass membrane protein</topology>
    </subcellularLocation>
</comment>
<comment type="similarity">
    <text evidence="7">Belongs to the binding-protein-dependent transport system permease family.</text>
</comment>
<organism evidence="9 10">
    <name type="scientific">Methylobacterium nodulans (strain LMG 21967 / CNCM I-2342 / ORS 2060)</name>
    <dbReference type="NCBI Taxonomy" id="460265"/>
    <lineage>
        <taxon>Bacteria</taxon>
        <taxon>Pseudomonadati</taxon>
        <taxon>Pseudomonadota</taxon>
        <taxon>Alphaproteobacteria</taxon>
        <taxon>Hyphomicrobiales</taxon>
        <taxon>Methylobacteriaceae</taxon>
        <taxon>Methylobacterium</taxon>
    </lineage>
</organism>
<dbReference type="GO" id="GO:0055085">
    <property type="term" value="P:transmembrane transport"/>
    <property type="evidence" value="ECO:0007669"/>
    <property type="project" value="InterPro"/>
</dbReference>
<dbReference type="STRING" id="460265.Mnod_1508"/>
<dbReference type="OrthoDB" id="9805855at2"/>
<reference evidence="9 10" key="1">
    <citation type="submission" date="2009-01" db="EMBL/GenBank/DDBJ databases">
        <title>Complete sequence of chromosome of Methylobacterium nodulans ORS 2060.</title>
        <authorList>
            <consortium name="US DOE Joint Genome Institute"/>
            <person name="Lucas S."/>
            <person name="Copeland A."/>
            <person name="Lapidus A."/>
            <person name="Glavina del Rio T."/>
            <person name="Dalin E."/>
            <person name="Tice H."/>
            <person name="Bruce D."/>
            <person name="Goodwin L."/>
            <person name="Pitluck S."/>
            <person name="Sims D."/>
            <person name="Brettin T."/>
            <person name="Detter J.C."/>
            <person name="Han C."/>
            <person name="Larimer F."/>
            <person name="Land M."/>
            <person name="Hauser L."/>
            <person name="Kyrpides N."/>
            <person name="Ivanova N."/>
            <person name="Marx C.J."/>
            <person name="Richardson P."/>
        </authorList>
    </citation>
    <scope>NUCLEOTIDE SEQUENCE [LARGE SCALE GENOMIC DNA]</scope>
    <source>
        <strain evidence="10">LMG 21967 / CNCM I-2342 / ORS 2060</strain>
    </source>
</reference>
<proteinExistence type="inferred from homology"/>
<keyword evidence="6 7" id="KW-0472">Membrane</keyword>
<keyword evidence="3" id="KW-1003">Cell membrane</keyword>
<dbReference type="HOGENOM" id="CLU_036879_1_0_5"/>
<keyword evidence="5 7" id="KW-1133">Transmembrane helix</keyword>
<dbReference type="RefSeq" id="WP_015928196.1">
    <property type="nucleotide sequence ID" value="NC_011894.1"/>
</dbReference>
<evidence type="ECO:0000259" key="8">
    <source>
        <dbReference type="PROSITE" id="PS50928"/>
    </source>
</evidence>
<evidence type="ECO:0000256" key="6">
    <source>
        <dbReference type="ARBA" id="ARBA00023136"/>
    </source>
</evidence>
<keyword evidence="2 7" id="KW-0813">Transport</keyword>
<evidence type="ECO:0000256" key="5">
    <source>
        <dbReference type="ARBA" id="ARBA00022989"/>
    </source>
</evidence>
<feature type="transmembrane region" description="Helical" evidence="7">
    <location>
        <begin position="289"/>
        <end position="308"/>
    </location>
</feature>
<feature type="transmembrane region" description="Helical" evidence="7">
    <location>
        <begin position="12"/>
        <end position="30"/>
    </location>
</feature>
<dbReference type="InterPro" id="IPR000515">
    <property type="entry name" value="MetI-like"/>
</dbReference>
<dbReference type="Pfam" id="PF19300">
    <property type="entry name" value="BPD_transp_1_N"/>
    <property type="match status" value="1"/>
</dbReference>
<accession>B8INH4</accession>
<dbReference type="PROSITE" id="PS50928">
    <property type="entry name" value="ABC_TM1"/>
    <property type="match status" value="1"/>
</dbReference>
<dbReference type="eggNOG" id="COG0601">
    <property type="taxonomic scope" value="Bacteria"/>
</dbReference>
<evidence type="ECO:0000256" key="2">
    <source>
        <dbReference type="ARBA" id="ARBA00022448"/>
    </source>
</evidence>
<feature type="transmembrane region" description="Helical" evidence="7">
    <location>
        <begin position="243"/>
        <end position="269"/>
    </location>
</feature>
<dbReference type="AlphaFoldDB" id="B8INH4"/>
<dbReference type="InterPro" id="IPR035906">
    <property type="entry name" value="MetI-like_sf"/>
</dbReference>
<feature type="domain" description="ABC transmembrane type-1" evidence="8">
    <location>
        <begin position="97"/>
        <end position="312"/>
    </location>
</feature>
<dbReference type="GO" id="GO:0005886">
    <property type="term" value="C:plasma membrane"/>
    <property type="evidence" value="ECO:0007669"/>
    <property type="project" value="UniProtKB-SubCell"/>
</dbReference>
<evidence type="ECO:0000256" key="4">
    <source>
        <dbReference type="ARBA" id="ARBA00022692"/>
    </source>
</evidence>
<evidence type="ECO:0000313" key="10">
    <source>
        <dbReference type="Proteomes" id="UP000008207"/>
    </source>
</evidence>
<evidence type="ECO:0000256" key="3">
    <source>
        <dbReference type="ARBA" id="ARBA00022475"/>
    </source>
</evidence>
<dbReference type="PANTHER" id="PTHR43163">
    <property type="entry name" value="DIPEPTIDE TRANSPORT SYSTEM PERMEASE PROTEIN DPPB-RELATED"/>
    <property type="match status" value="1"/>
</dbReference>
<feature type="transmembrane region" description="Helical" evidence="7">
    <location>
        <begin position="97"/>
        <end position="121"/>
    </location>
</feature>
<feature type="transmembrane region" description="Helical" evidence="7">
    <location>
        <begin position="133"/>
        <end position="159"/>
    </location>
</feature>
<evidence type="ECO:0000256" key="7">
    <source>
        <dbReference type="RuleBase" id="RU363032"/>
    </source>
</evidence>
<name>B8INH4_METNO</name>
<gene>
    <name evidence="9" type="ordered locus">Mnod_1508</name>
</gene>
<keyword evidence="4 7" id="KW-0812">Transmembrane</keyword>
<protein>
    <submittedName>
        <fullName evidence="9">Binding-protein-dependent transport systems inner membrane component</fullName>
    </submittedName>
</protein>
<dbReference type="CDD" id="cd06261">
    <property type="entry name" value="TM_PBP2"/>
    <property type="match status" value="1"/>
</dbReference>
<dbReference type="Proteomes" id="UP000008207">
    <property type="component" value="Chromosome"/>
</dbReference>
<dbReference type="EMBL" id="CP001349">
    <property type="protein sequence ID" value="ACL56500.1"/>
    <property type="molecule type" value="Genomic_DNA"/>
</dbReference>
<dbReference type="InterPro" id="IPR045621">
    <property type="entry name" value="BPD_transp_1_N"/>
</dbReference>
<sequence length="323" mass="34805">MALFLARRLGKGLLVLLAIVVLNFFLIRLAPGDPALVMAGEAGAGDEVYVAQLKEKFGLDKPLPTQLGLYLGSILTLDLGYSVRQQMPVGQLILDRLPATLLLTGTAFLISLTLGVLFGALAARRAGRWSDTVITGLALLFYATPLFWVSLMAIIVFSVRLDWLPAFGFETVGGGHAGLARAADIARHLVLPSMTLGLFFMAVYVRMTRAAMLEVAGQDFVKTARAKGLAEGVIQRRHVLRNALLPVVTLAGLQAGTLVGGAILTETVFAWPGIGRLMYEALLQRDYNLLLGVFVVSSAMVLVFNLVTDVIYRVVDPRIEATP</sequence>
<dbReference type="KEGG" id="mno:Mnod_1508"/>
<keyword evidence="10" id="KW-1185">Reference proteome</keyword>
<feature type="transmembrane region" description="Helical" evidence="7">
    <location>
        <begin position="185"/>
        <end position="205"/>
    </location>
</feature>
<evidence type="ECO:0000313" key="9">
    <source>
        <dbReference type="EMBL" id="ACL56500.1"/>
    </source>
</evidence>
<dbReference type="SUPFAM" id="SSF161098">
    <property type="entry name" value="MetI-like"/>
    <property type="match status" value="1"/>
</dbReference>
<dbReference type="Gene3D" id="1.10.3720.10">
    <property type="entry name" value="MetI-like"/>
    <property type="match status" value="1"/>
</dbReference>